<protein>
    <submittedName>
        <fullName evidence="3">Response regulator</fullName>
    </submittedName>
</protein>
<feature type="domain" description="Response regulatory" evidence="2">
    <location>
        <begin position="9"/>
        <end position="135"/>
    </location>
</feature>
<reference evidence="4" key="1">
    <citation type="journal article" date="2019" name="Int. J. Syst. Evol. Microbiol.">
        <title>The Global Catalogue of Microorganisms (GCM) 10K type strain sequencing project: providing services to taxonomists for standard genome sequencing and annotation.</title>
        <authorList>
            <consortium name="The Broad Institute Genomics Platform"/>
            <consortium name="The Broad Institute Genome Sequencing Center for Infectious Disease"/>
            <person name="Wu L."/>
            <person name="Ma J."/>
        </authorList>
    </citation>
    <scope>NUCLEOTIDE SEQUENCE [LARGE SCALE GENOMIC DNA]</scope>
    <source>
        <strain evidence="4">KCTC 42805</strain>
    </source>
</reference>
<dbReference type="Gene3D" id="3.40.50.2300">
    <property type="match status" value="1"/>
</dbReference>
<name>A0ABW5LXT9_9BACT</name>
<evidence type="ECO:0000256" key="1">
    <source>
        <dbReference type="PROSITE-ProRule" id="PRU00169"/>
    </source>
</evidence>
<organism evidence="3 4">
    <name type="scientific">Spirosoma soli</name>
    <dbReference type="NCBI Taxonomy" id="1770529"/>
    <lineage>
        <taxon>Bacteria</taxon>
        <taxon>Pseudomonadati</taxon>
        <taxon>Bacteroidota</taxon>
        <taxon>Cytophagia</taxon>
        <taxon>Cytophagales</taxon>
        <taxon>Cytophagaceae</taxon>
        <taxon>Spirosoma</taxon>
    </lineage>
</organism>
<evidence type="ECO:0000313" key="3">
    <source>
        <dbReference type="EMBL" id="MFD2569585.1"/>
    </source>
</evidence>
<proteinExistence type="predicted"/>
<dbReference type="PANTHER" id="PTHR44520:SF2">
    <property type="entry name" value="RESPONSE REGULATOR RCP1"/>
    <property type="match status" value="1"/>
</dbReference>
<dbReference type="SUPFAM" id="SSF52172">
    <property type="entry name" value="CheY-like"/>
    <property type="match status" value="1"/>
</dbReference>
<accession>A0ABW5LXT9</accession>
<dbReference type="RefSeq" id="WP_381518865.1">
    <property type="nucleotide sequence ID" value="NZ_JBHULN010000001.1"/>
</dbReference>
<comment type="caution">
    <text evidence="3">The sequence shown here is derived from an EMBL/GenBank/DDBJ whole genome shotgun (WGS) entry which is preliminary data.</text>
</comment>
<dbReference type="Pfam" id="PF00072">
    <property type="entry name" value="Response_reg"/>
    <property type="match status" value="1"/>
</dbReference>
<gene>
    <name evidence="3" type="ORF">ACFSUS_03015</name>
</gene>
<dbReference type="InterPro" id="IPR001789">
    <property type="entry name" value="Sig_transdc_resp-reg_receiver"/>
</dbReference>
<dbReference type="PANTHER" id="PTHR44520">
    <property type="entry name" value="RESPONSE REGULATOR RCP1-RELATED"/>
    <property type="match status" value="1"/>
</dbReference>
<keyword evidence="1" id="KW-0597">Phosphoprotein</keyword>
<feature type="modified residue" description="4-aspartylphosphate" evidence="1">
    <location>
        <position position="66"/>
    </location>
</feature>
<dbReference type="InterPro" id="IPR011006">
    <property type="entry name" value="CheY-like_superfamily"/>
</dbReference>
<dbReference type="EMBL" id="JBHULN010000001">
    <property type="protein sequence ID" value="MFD2569585.1"/>
    <property type="molecule type" value="Genomic_DNA"/>
</dbReference>
<dbReference type="SMART" id="SM00448">
    <property type="entry name" value="REC"/>
    <property type="match status" value="1"/>
</dbReference>
<evidence type="ECO:0000313" key="4">
    <source>
        <dbReference type="Proteomes" id="UP001597469"/>
    </source>
</evidence>
<dbReference type="Proteomes" id="UP001597469">
    <property type="component" value="Unassembled WGS sequence"/>
</dbReference>
<evidence type="ECO:0000259" key="2">
    <source>
        <dbReference type="PROSITE" id="PS50110"/>
    </source>
</evidence>
<keyword evidence="4" id="KW-1185">Reference proteome</keyword>
<dbReference type="InterPro" id="IPR052893">
    <property type="entry name" value="TCS_response_regulator"/>
</dbReference>
<dbReference type="PROSITE" id="PS50110">
    <property type="entry name" value="RESPONSE_REGULATORY"/>
    <property type="match status" value="1"/>
</dbReference>
<sequence length="151" mass="17680">MNRHKQPIRLLVVDDQDDQWHLIEWAFRQGLPTAHITRVTTHSEAVSYLTDCLAQGWNFPDLVLLDLYMPKRQDGWQTLEAIRTLPVPLDRIPVVMLSSSDEPDDIREAYEHGCSSYMIKPTTQLEWLNYFQALQTYWWDTVSAPPMSHLI</sequence>